<protein>
    <submittedName>
        <fullName evidence="7">FG-GAP and VCBS repeat-containing protein</fullName>
    </submittedName>
</protein>
<keyword evidence="1 6" id="KW-0732">Signal</keyword>
<dbReference type="PANTHER" id="PTHR23221:SF7">
    <property type="entry name" value="PHOSPHATIDYLINOSITOL-GLYCAN-SPECIFIC PHOSPHOLIPASE D"/>
    <property type="match status" value="1"/>
</dbReference>
<dbReference type="Gene3D" id="2.130.10.130">
    <property type="entry name" value="Integrin alpha, N-terminal"/>
    <property type="match status" value="3"/>
</dbReference>
<evidence type="ECO:0000256" key="4">
    <source>
        <dbReference type="ARBA" id="ARBA00023180"/>
    </source>
</evidence>
<feature type="signal peptide" evidence="6">
    <location>
        <begin position="1"/>
        <end position="35"/>
    </location>
</feature>
<dbReference type="InterPro" id="IPR013519">
    <property type="entry name" value="Int_alpha_beta-p"/>
</dbReference>
<dbReference type="Proteomes" id="UP001596413">
    <property type="component" value="Unassembled WGS sequence"/>
</dbReference>
<dbReference type="RefSeq" id="WP_386413287.1">
    <property type="nucleotide sequence ID" value="NZ_JBHSZO010000008.1"/>
</dbReference>
<comment type="caution">
    <text evidence="7">The sequence shown here is derived from an EMBL/GenBank/DDBJ whole genome shotgun (WGS) entry which is preliminary data.</text>
</comment>
<dbReference type="InterPro" id="IPR013517">
    <property type="entry name" value="FG-GAP"/>
</dbReference>
<name>A0ABW2GB82_9ACTN</name>
<dbReference type="EMBL" id="JBHSZO010000008">
    <property type="protein sequence ID" value="MFC7218034.1"/>
    <property type="molecule type" value="Genomic_DNA"/>
</dbReference>
<dbReference type="SUPFAM" id="SSF69318">
    <property type="entry name" value="Integrin alpha N-terminal domain"/>
    <property type="match status" value="1"/>
</dbReference>
<feature type="region of interest" description="Disordered" evidence="5">
    <location>
        <begin position="150"/>
        <end position="179"/>
    </location>
</feature>
<dbReference type="SMART" id="SM00191">
    <property type="entry name" value="Int_alpha"/>
    <property type="match status" value="4"/>
</dbReference>
<keyword evidence="4" id="KW-0325">Glycoprotein</keyword>
<dbReference type="PROSITE" id="PS51470">
    <property type="entry name" value="FG_GAP"/>
    <property type="match status" value="1"/>
</dbReference>
<evidence type="ECO:0000256" key="6">
    <source>
        <dbReference type="SAM" id="SignalP"/>
    </source>
</evidence>
<gene>
    <name evidence="7" type="ORF">ACFQLX_07615</name>
</gene>
<dbReference type="PANTHER" id="PTHR23221">
    <property type="entry name" value="GLYCOSYLPHOSPHATIDYLINOSITOL PHOSPHOLIPASE D"/>
    <property type="match status" value="1"/>
</dbReference>
<keyword evidence="2" id="KW-0677">Repeat</keyword>
<dbReference type="Pfam" id="PF13517">
    <property type="entry name" value="FG-GAP_3"/>
    <property type="match status" value="1"/>
</dbReference>
<evidence type="ECO:0000256" key="2">
    <source>
        <dbReference type="ARBA" id="ARBA00022737"/>
    </source>
</evidence>
<dbReference type="Pfam" id="PF01839">
    <property type="entry name" value="FG-GAP"/>
    <property type="match status" value="2"/>
</dbReference>
<evidence type="ECO:0000256" key="5">
    <source>
        <dbReference type="SAM" id="MobiDB-lite"/>
    </source>
</evidence>
<reference evidence="8" key="1">
    <citation type="journal article" date="2019" name="Int. J. Syst. Evol. Microbiol.">
        <title>The Global Catalogue of Microorganisms (GCM) 10K type strain sequencing project: providing services to taxonomists for standard genome sequencing and annotation.</title>
        <authorList>
            <consortium name="The Broad Institute Genomics Platform"/>
            <consortium name="The Broad Institute Genome Sequencing Center for Infectious Disease"/>
            <person name="Wu L."/>
            <person name="Ma J."/>
        </authorList>
    </citation>
    <scope>NUCLEOTIDE SEQUENCE [LARGE SCALE GENOMIC DNA]</scope>
    <source>
        <strain evidence="8">CGMCC 1.13681</strain>
    </source>
</reference>
<evidence type="ECO:0000256" key="3">
    <source>
        <dbReference type="ARBA" id="ARBA00022801"/>
    </source>
</evidence>
<keyword evidence="3" id="KW-0378">Hydrolase</keyword>
<evidence type="ECO:0000313" key="8">
    <source>
        <dbReference type="Proteomes" id="UP001596413"/>
    </source>
</evidence>
<keyword evidence="8" id="KW-1185">Reference proteome</keyword>
<organism evidence="7 8">
    <name type="scientific">Streptomyces polyrhachis</name>
    <dbReference type="NCBI Taxonomy" id="1282885"/>
    <lineage>
        <taxon>Bacteria</taxon>
        <taxon>Bacillati</taxon>
        <taxon>Actinomycetota</taxon>
        <taxon>Actinomycetes</taxon>
        <taxon>Kitasatosporales</taxon>
        <taxon>Streptomycetaceae</taxon>
        <taxon>Streptomyces</taxon>
    </lineage>
</organism>
<evidence type="ECO:0000313" key="7">
    <source>
        <dbReference type="EMBL" id="MFC7218034.1"/>
    </source>
</evidence>
<dbReference type="InterPro" id="IPR028994">
    <property type="entry name" value="Integrin_alpha_N"/>
</dbReference>
<feature type="chain" id="PRO_5046635941" evidence="6">
    <location>
        <begin position="36"/>
        <end position="495"/>
    </location>
</feature>
<evidence type="ECO:0000256" key="1">
    <source>
        <dbReference type="ARBA" id="ARBA00022729"/>
    </source>
</evidence>
<sequence length="495" mass="49851">MSARLLARTPRSLLAAGVVLAAVAAPLTLAPSAGAATPATYADDFNGDGYRDLVMLGGDHTRTNRVTVVYGTSTGPGTRVQTFNQDSAGIPGAAETDDGWGDAATTADLDRDGYADLVVSSPGEDVGEIRDRGGLTVIWGSATGLASSGTVLSSPVQPASPGQGDSFGGDVASGDFDGDGDTDLAAISNSTEGVVLLQGPFTRAGGKQGWASLGGSYGYLSASQLAAGRVTNDAATDLYVFGRDLTAADASYESAFFHRGGAGFTSKAGQLNYADDLGGTFGPAGPQTAIGDFDKDGYGDLAVGRWSETPDKGRGYVVVKYGSSTGPSTSRGAVTFHQDTAGVPGARETEDYFGSSVAAGDVNGDGYADLAIGASGEDLGSVRNAGTVTVLLGRAGGLSGTGAKAYDQNTGGVAGAPETEDRFGGDLKFTDYTRDGRADLVVGTNDQVSTGIPARWGLIHLLNGSSAGTTGTGSRSWSVISLKLSANRLAAPFAH</sequence>
<accession>A0ABW2GB82</accession>
<proteinExistence type="predicted"/>